<keyword evidence="5 6" id="KW-0472">Membrane</keyword>
<sequence>MWDQKRKWIMTKYCSVIGAHFLTAPMTFTWTYGNLAPYLNSYVKFSSTSDFADGNTQWIFYLWLIGNAPGLFLVAPLVKIVGLKRLGIFSMLLCSLALLVSAWMLHESMIGTCFFMGFLNGVSVGLTASSSLMYVNGWIPEKSSTFTATVTSSAPIIAVIQNQIVTAYVNPLNLSPDVHLGSSAYFSQPSILDRVPGAILILAGTIFGIQAVGFILVTNPPPMNSQTHNRKTKDTVKLYATFRHQSNNTSASIPVKTQKMNKTESNGKELLRYKGNTCGRDGIDSSATQPISPHATRTEQRFVAEASESNGSTSGEWTPAPTCKPSQALKTRPFWTLWFYAASISFAVIIKNSNYKVFGLLYIPDDQFLTLAGSLIPLIEAICRTVFGAILDKKILNIKDCFVFALSSNSVLFAFFYFAPQLHRLAYILLILGLSASHSAISVLVASGIFSMYGSAYFPFLFAVTFMASTASTVVSAFIVTPILKTLGWFWLFISPSIFSSLVLGLVIITEFKPSIGAEAEFGKRS</sequence>
<keyword evidence="4 6" id="KW-1133">Transmembrane helix</keyword>
<dbReference type="PANTHER" id="PTHR43385:SF1">
    <property type="entry name" value="RIBOFLAVIN TRANSPORTER RIBJ"/>
    <property type="match status" value="1"/>
</dbReference>
<evidence type="ECO:0000313" key="7">
    <source>
        <dbReference type="EMBL" id="GFO09862.1"/>
    </source>
</evidence>
<dbReference type="EMBL" id="BLXT01004129">
    <property type="protein sequence ID" value="GFO09862.1"/>
    <property type="molecule type" value="Genomic_DNA"/>
</dbReference>
<feature type="transmembrane region" description="Helical" evidence="6">
    <location>
        <begin position="85"/>
        <end position="103"/>
    </location>
</feature>
<evidence type="ECO:0000256" key="1">
    <source>
        <dbReference type="ARBA" id="ARBA00004141"/>
    </source>
</evidence>
<name>A0AAV4ARC4_9GAST</name>
<feature type="transmembrane region" description="Helical" evidence="6">
    <location>
        <begin position="489"/>
        <end position="509"/>
    </location>
</feature>
<evidence type="ECO:0000256" key="4">
    <source>
        <dbReference type="ARBA" id="ARBA00022989"/>
    </source>
</evidence>
<dbReference type="SUPFAM" id="SSF103473">
    <property type="entry name" value="MFS general substrate transporter"/>
    <property type="match status" value="1"/>
</dbReference>
<feature type="transmembrane region" description="Helical" evidence="6">
    <location>
        <begin position="425"/>
        <end position="450"/>
    </location>
</feature>
<evidence type="ECO:0000256" key="3">
    <source>
        <dbReference type="ARBA" id="ARBA00022692"/>
    </source>
</evidence>
<dbReference type="Gene3D" id="1.20.1250.20">
    <property type="entry name" value="MFS general substrate transporter like domains"/>
    <property type="match status" value="1"/>
</dbReference>
<feature type="transmembrane region" description="Helical" evidence="6">
    <location>
        <begin position="109"/>
        <end position="134"/>
    </location>
</feature>
<reference evidence="7 8" key="1">
    <citation type="journal article" date="2021" name="Elife">
        <title>Chloroplast acquisition without the gene transfer in kleptoplastic sea slugs, Plakobranchus ocellatus.</title>
        <authorList>
            <person name="Maeda T."/>
            <person name="Takahashi S."/>
            <person name="Yoshida T."/>
            <person name="Shimamura S."/>
            <person name="Takaki Y."/>
            <person name="Nagai Y."/>
            <person name="Toyoda A."/>
            <person name="Suzuki Y."/>
            <person name="Arimoto A."/>
            <person name="Ishii H."/>
            <person name="Satoh N."/>
            <person name="Nishiyama T."/>
            <person name="Hasebe M."/>
            <person name="Maruyama T."/>
            <person name="Minagawa J."/>
            <person name="Obokata J."/>
            <person name="Shigenobu S."/>
        </authorList>
    </citation>
    <scope>NUCLEOTIDE SEQUENCE [LARGE SCALE GENOMIC DNA]</scope>
</reference>
<dbReference type="Proteomes" id="UP000735302">
    <property type="component" value="Unassembled WGS sequence"/>
</dbReference>
<evidence type="ECO:0000256" key="5">
    <source>
        <dbReference type="ARBA" id="ARBA00023136"/>
    </source>
</evidence>
<evidence type="ECO:0000256" key="6">
    <source>
        <dbReference type="SAM" id="Phobius"/>
    </source>
</evidence>
<feature type="transmembrane region" description="Helical" evidence="6">
    <location>
        <begin position="12"/>
        <end position="32"/>
    </location>
</feature>
<keyword evidence="8" id="KW-1185">Reference proteome</keyword>
<keyword evidence="3 6" id="KW-0812">Transmembrane</keyword>
<dbReference type="InterPro" id="IPR036259">
    <property type="entry name" value="MFS_trans_sf"/>
</dbReference>
<comment type="caution">
    <text evidence="7">The sequence shown here is derived from an EMBL/GenBank/DDBJ whole genome shotgun (WGS) entry which is preliminary data.</text>
</comment>
<dbReference type="PANTHER" id="PTHR43385">
    <property type="entry name" value="RIBOFLAVIN TRANSPORTER RIBJ"/>
    <property type="match status" value="1"/>
</dbReference>
<evidence type="ECO:0000313" key="8">
    <source>
        <dbReference type="Proteomes" id="UP000735302"/>
    </source>
</evidence>
<gene>
    <name evidence="7" type="ORF">PoB_003636700</name>
</gene>
<evidence type="ECO:0000256" key="2">
    <source>
        <dbReference type="ARBA" id="ARBA00022448"/>
    </source>
</evidence>
<feature type="transmembrane region" description="Helical" evidence="6">
    <location>
        <begin position="334"/>
        <end position="350"/>
    </location>
</feature>
<feature type="transmembrane region" description="Helical" evidence="6">
    <location>
        <begin position="146"/>
        <end position="169"/>
    </location>
</feature>
<accession>A0AAV4ARC4</accession>
<dbReference type="GO" id="GO:0016020">
    <property type="term" value="C:membrane"/>
    <property type="evidence" value="ECO:0007669"/>
    <property type="project" value="UniProtKB-SubCell"/>
</dbReference>
<dbReference type="GO" id="GO:0022857">
    <property type="term" value="F:transmembrane transporter activity"/>
    <property type="evidence" value="ECO:0007669"/>
    <property type="project" value="InterPro"/>
</dbReference>
<feature type="transmembrane region" description="Helical" evidence="6">
    <location>
        <begin position="457"/>
        <end position="483"/>
    </location>
</feature>
<dbReference type="AlphaFoldDB" id="A0AAV4ARC4"/>
<keyword evidence="2" id="KW-0813">Transport</keyword>
<feature type="transmembrane region" description="Helical" evidence="6">
    <location>
        <begin position="195"/>
        <end position="217"/>
    </location>
</feature>
<feature type="transmembrane region" description="Helical" evidence="6">
    <location>
        <begin position="402"/>
        <end position="419"/>
    </location>
</feature>
<dbReference type="Pfam" id="PF07690">
    <property type="entry name" value="MFS_1"/>
    <property type="match status" value="1"/>
</dbReference>
<dbReference type="InterPro" id="IPR052983">
    <property type="entry name" value="MFS_Riboflavin_Transporter"/>
</dbReference>
<comment type="subcellular location">
    <subcellularLocation>
        <location evidence="1">Membrane</location>
        <topology evidence="1">Multi-pass membrane protein</topology>
    </subcellularLocation>
</comment>
<dbReference type="InterPro" id="IPR011701">
    <property type="entry name" value="MFS"/>
</dbReference>
<proteinExistence type="predicted"/>
<organism evidence="7 8">
    <name type="scientific">Plakobranchus ocellatus</name>
    <dbReference type="NCBI Taxonomy" id="259542"/>
    <lineage>
        <taxon>Eukaryota</taxon>
        <taxon>Metazoa</taxon>
        <taxon>Spiralia</taxon>
        <taxon>Lophotrochozoa</taxon>
        <taxon>Mollusca</taxon>
        <taxon>Gastropoda</taxon>
        <taxon>Heterobranchia</taxon>
        <taxon>Euthyneura</taxon>
        <taxon>Panpulmonata</taxon>
        <taxon>Sacoglossa</taxon>
        <taxon>Placobranchoidea</taxon>
        <taxon>Plakobranchidae</taxon>
        <taxon>Plakobranchus</taxon>
    </lineage>
</organism>
<protein>
    <submittedName>
        <fullName evidence="7">Oxalate:formate antiporter-like isoform x1</fullName>
    </submittedName>
</protein>
<feature type="transmembrane region" description="Helical" evidence="6">
    <location>
        <begin position="58"/>
        <end position="78"/>
    </location>
</feature>